<keyword evidence="6" id="KW-1185">Reference proteome</keyword>
<dbReference type="PANTHER" id="PTHR33376">
    <property type="match status" value="1"/>
</dbReference>
<feature type="binding site" evidence="2">
    <location>
        <position position="184"/>
    </location>
    <ligand>
        <name>substrate</name>
    </ligand>
</feature>
<evidence type="ECO:0000313" key="6">
    <source>
        <dbReference type="Proteomes" id="UP000295399"/>
    </source>
</evidence>
<dbReference type="Gene3D" id="3.40.190.170">
    <property type="entry name" value="Bacterial extracellular solute-binding protein, family 7"/>
    <property type="match status" value="1"/>
</dbReference>
<dbReference type="Proteomes" id="UP000295399">
    <property type="component" value="Unassembled WGS sequence"/>
</dbReference>
<keyword evidence="3" id="KW-0479">Metal-binding</keyword>
<feature type="binding site" evidence="3">
    <location>
        <position position="242"/>
    </location>
    <ligand>
        <name>substrate</name>
    </ligand>
</feature>
<proteinExistence type="predicted"/>
<evidence type="ECO:0000313" key="5">
    <source>
        <dbReference type="EMBL" id="TCP37855.1"/>
    </source>
</evidence>
<reference evidence="5 6" key="1">
    <citation type="submission" date="2019-03" db="EMBL/GenBank/DDBJ databases">
        <title>Genomic Encyclopedia of Type Strains, Phase IV (KMG-IV): sequencing the most valuable type-strain genomes for metagenomic binning, comparative biology and taxonomic classification.</title>
        <authorList>
            <person name="Goeker M."/>
        </authorList>
    </citation>
    <scope>NUCLEOTIDE SEQUENCE [LARGE SCALE GENOMIC DNA]</scope>
    <source>
        <strain evidence="5 6">DSM 2132</strain>
    </source>
</reference>
<dbReference type="GO" id="GO:0055085">
    <property type="term" value="P:transmembrane transport"/>
    <property type="evidence" value="ECO:0007669"/>
    <property type="project" value="InterPro"/>
</dbReference>
<keyword evidence="1" id="KW-0732">Signal</keyword>
<dbReference type="InterPro" id="IPR038404">
    <property type="entry name" value="TRAP_DctP_sf"/>
</dbReference>
<feature type="transmembrane region" description="Helical" evidence="4">
    <location>
        <begin position="12"/>
        <end position="34"/>
    </location>
</feature>
<accession>A0A4R2PUN1</accession>
<feature type="binding site" evidence="2">
    <location>
        <position position="205"/>
    </location>
    <ligand>
        <name>substrate</name>
    </ligand>
</feature>
<comment type="caution">
    <text evidence="5">The sequence shown here is derived from an EMBL/GenBank/DDBJ whole genome shotgun (WGS) entry which is preliminary data.</text>
</comment>
<keyword evidence="4" id="KW-0472">Membrane</keyword>
<dbReference type="InterPro" id="IPR026289">
    <property type="entry name" value="SBP_TakP-like"/>
</dbReference>
<feature type="binding site" evidence="3">
    <location>
        <position position="268"/>
    </location>
    <ligand>
        <name>substrate</name>
    </ligand>
</feature>
<keyword evidence="4" id="KW-1133">Transmembrane helix</keyword>
<name>A0A4R2PUN1_RHOSA</name>
<gene>
    <name evidence="5" type="ORF">EV659_102263</name>
</gene>
<evidence type="ECO:0000256" key="1">
    <source>
        <dbReference type="ARBA" id="ARBA00022729"/>
    </source>
</evidence>
<dbReference type="GO" id="GO:0031317">
    <property type="term" value="C:tripartite ATP-independent periplasmic transporter complex"/>
    <property type="evidence" value="ECO:0007669"/>
    <property type="project" value="InterPro"/>
</dbReference>
<organism evidence="5 6">
    <name type="scientific">Rhodothalassium salexigens DSM 2132</name>
    <dbReference type="NCBI Taxonomy" id="1188247"/>
    <lineage>
        <taxon>Bacteria</taxon>
        <taxon>Pseudomonadati</taxon>
        <taxon>Pseudomonadota</taxon>
        <taxon>Alphaproteobacteria</taxon>
        <taxon>Rhodothalassiales</taxon>
        <taxon>Rhodothalassiaceae</taxon>
        <taxon>Rhodothalassium</taxon>
    </lineage>
</organism>
<dbReference type="EMBL" id="SLXO01000002">
    <property type="protein sequence ID" value="TCP37855.1"/>
    <property type="molecule type" value="Genomic_DNA"/>
</dbReference>
<dbReference type="OrthoDB" id="9780733at2"/>
<evidence type="ECO:0000256" key="4">
    <source>
        <dbReference type="SAM" id="Phobius"/>
    </source>
</evidence>
<protein>
    <submittedName>
        <fullName evidence="5">TRAP-type mannitol/chloroaromatic compound transport system substrate-binding protein</fullName>
    </submittedName>
</protein>
<dbReference type="AlphaFoldDB" id="A0A4R2PUN1"/>
<dbReference type="RefSeq" id="WP_132707511.1">
    <property type="nucleotide sequence ID" value="NZ_JACIGF010000002.1"/>
</dbReference>
<dbReference type="PIRSF" id="PIRSF039026">
    <property type="entry name" value="SiaP"/>
    <property type="match status" value="1"/>
</dbReference>
<dbReference type="PANTHER" id="PTHR33376:SF5">
    <property type="entry name" value="EXTRACYTOPLASMIC SOLUTE RECEPTOR PROTEIN"/>
    <property type="match status" value="1"/>
</dbReference>
<dbReference type="Gene3D" id="3.40.190.10">
    <property type="entry name" value="Periplasmic binding protein-like II"/>
    <property type="match status" value="1"/>
</dbReference>
<keyword evidence="4" id="KW-0812">Transmembrane</keyword>
<evidence type="ECO:0000256" key="3">
    <source>
        <dbReference type="PIRSR" id="PIRSR039026-2"/>
    </source>
</evidence>
<dbReference type="CDD" id="cd13604">
    <property type="entry name" value="PBP2_TRAP_ketoacid_lactate_like"/>
    <property type="match status" value="1"/>
</dbReference>
<dbReference type="InterPro" id="IPR018389">
    <property type="entry name" value="DctP_fam"/>
</dbReference>
<feature type="binding site" evidence="3">
    <location>
        <position position="243"/>
    </location>
    <ligand>
        <name>Na(+)</name>
        <dbReference type="ChEBI" id="CHEBI:29101"/>
    </ligand>
</feature>
<dbReference type="GO" id="GO:0046872">
    <property type="term" value="F:metal ion binding"/>
    <property type="evidence" value="ECO:0007669"/>
    <property type="project" value="UniProtKB-KW"/>
</dbReference>
<sequence>MADAPHDPGKRTALKIAALAGATTVGVGAVAGLVGGSDPKRRAGGGERAGAPAITGRAARELRLVTTWPKNFPGLGTGAQRFADRVTAITEGRLTVKLYAAGELVPAFECFDAVAQGNADMYHAAEYYWQGRSPAFNFFCAVPYGLIASEQNAWLRFGGGQELWDRVARPFNIKGLPCGNTGLQMGGWFKRPIRSLDDFRGLKIRMPGLGGELMRRLGATPVTKSGGELYQALDQGNIDATEWVGPWNDMSFGFHRIAKWYHWPGIHEPGSTLSVGINLDLWEDLRTAERVAVEAAAAAENDIMFAEYNQRNAEALARLVADPSVQLVRFPDPVMAAMAEAGAAVLETVARSDDANVRDVYRSFLDARTNIAKWGDIAERAFVAARALLP</sequence>
<evidence type="ECO:0000256" key="2">
    <source>
        <dbReference type="PIRSR" id="PIRSR039026-1"/>
    </source>
</evidence>
<dbReference type="Pfam" id="PF03480">
    <property type="entry name" value="DctP"/>
    <property type="match status" value="1"/>
</dbReference>
<dbReference type="InParanoid" id="A0A4R2PUN1"/>